<gene>
    <name evidence="1" type="ORF">TCNE_LOCUS12712</name>
</gene>
<evidence type="ECO:0000313" key="2">
    <source>
        <dbReference type="Proteomes" id="UP000050794"/>
    </source>
</evidence>
<reference evidence="3" key="1">
    <citation type="submission" date="2016-06" db="UniProtKB">
        <authorList>
            <consortium name="WormBaseParasite"/>
        </authorList>
    </citation>
    <scope>IDENTIFICATION</scope>
</reference>
<dbReference type="EMBL" id="UYWY01021393">
    <property type="protein sequence ID" value="VDM44033.1"/>
    <property type="molecule type" value="Genomic_DNA"/>
</dbReference>
<evidence type="ECO:0000313" key="1">
    <source>
        <dbReference type="EMBL" id="VDM44033.1"/>
    </source>
</evidence>
<dbReference type="WBParaSite" id="TCNE_0001271201-mRNA-1">
    <property type="protein sequence ID" value="TCNE_0001271201-mRNA-1"/>
    <property type="gene ID" value="TCNE_0001271201"/>
</dbReference>
<sequence>MLYIYQSNKFCSSGSSQVTANQIIPDQAAVRQVLFEELNTQITSLIHEVMIEMLLVIVKAVISSVEATLGPLLELITQIRD</sequence>
<reference evidence="1 2" key="2">
    <citation type="submission" date="2018-11" db="EMBL/GenBank/DDBJ databases">
        <authorList>
            <consortium name="Pathogen Informatics"/>
        </authorList>
    </citation>
    <scope>NUCLEOTIDE SEQUENCE [LARGE SCALE GENOMIC DNA]</scope>
</reference>
<organism evidence="2 3">
    <name type="scientific">Toxocara canis</name>
    <name type="common">Canine roundworm</name>
    <dbReference type="NCBI Taxonomy" id="6265"/>
    <lineage>
        <taxon>Eukaryota</taxon>
        <taxon>Metazoa</taxon>
        <taxon>Ecdysozoa</taxon>
        <taxon>Nematoda</taxon>
        <taxon>Chromadorea</taxon>
        <taxon>Rhabditida</taxon>
        <taxon>Spirurina</taxon>
        <taxon>Ascaridomorpha</taxon>
        <taxon>Ascaridoidea</taxon>
        <taxon>Toxocaridae</taxon>
        <taxon>Toxocara</taxon>
    </lineage>
</organism>
<evidence type="ECO:0000313" key="3">
    <source>
        <dbReference type="WBParaSite" id="TCNE_0001271201-mRNA-1"/>
    </source>
</evidence>
<dbReference type="AlphaFoldDB" id="A0A183UW42"/>
<accession>A0A183UW42</accession>
<protein>
    <submittedName>
        <fullName evidence="1 3">Uncharacterized protein</fullName>
    </submittedName>
</protein>
<proteinExistence type="predicted"/>
<name>A0A183UW42_TOXCA</name>
<dbReference type="Proteomes" id="UP000050794">
    <property type="component" value="Unassembled WGS sequence"/>
</dbReference>
<keyword evidence="2" id="KW-1185">Reference proteome</keyword>